<protein>
    <submittedName>
        <fullName evidence="1">Uncharacterized protein</fullName>
    </submittedName>
</protein>
<gene>
    <name evidence="1" type="ORF">ENS56_08395</name>
</gene>
<accession>A0A832G6Z5</accession>
<sequence>MEIKPQPITPEYSAPTYTPCGPWITSYDRNNPWQVVWNSISFAPDPYQQMFNFQANRYGPGLQRRTYKFDPEKTYNITLIQSNEYAYFTYGGFYDNTTGSWVPIQYVGTELTGVIGSDLGATSIYDYTQDYPNGLYHNESKYRLRIKRDVPSGTEIIMSVYDGMETINYHTRVEVPTFTIGSITDEDTLLHYYSREVEFILNFQHSCQLDGYGGAYPTGIKFNVDIIQGQEYGNLYYPGTVADPEQSGASIINLEDEYGQSISNYTIKFRADGVQPDEQNPGIVTIRCSANDMDIAPVEISFPVKYNTDPPDEGGSIVVEFDKENYKPGETAVANCKWLTGYDELIDFPIDQRFSVEITGGSEYGVLQDAETGVVSNILEDVSNGFRVITAAEIAEEEERIILKVRTTVGGGIPTRALKQNDLEAEERNNRGDNSKITPELLVIGGEEIIGYGTVLVKKVECSPLCIGEPPFTNILIKRLYNVYFEPCEDRDKDPTTLELGGFTPVKGKDKWRNPSYFHPCFDGVKQAWRFYMDDIQLNITVDFCQNYLSRYIVINNISEVDSNEVCDAVKDFKNHEFYPLKVRNGGYIIMELLKKHEEIHERVYFEYMTENKEDFDRILFEFQPTCEEYPNQILAYAGALEKLDPLINSYFSKNYEKWLDAMGWTEPIDKLKRKKDEEDTHKHPEVQAIWKNYIKSLEVLYPSKYKKCK</sequence>
<comment type="caution">
    <text evidence="1">The sequence shown here is derived from an EMBL/GenBank/DDBJ whole genome shotgun (WGS) entry which is preliminary data.</text>
</comment>
<proteinExistence type="predicted"/>
<reference evidence="1" key="1">
    <citation type="journal article" date="2020" name="mSystems">
        <title>Genome- and Community-Level Interaction Insights into Carbon Utilization and Element Cycling Functions of Hydrothermarchaeota in Hydrothermal Sediment.</title>
        <authorList>
            <person name="Zhou Z."/>
            <person name="Liu Y."/>
            <person name="Xu W."/>
            <person name="Pan J."/>
            <person name="Luo Z.H."/>
            <person name="Li M."/>
        </authorList>
    </citation>
    <scope>NUCLEOTIDE SEQUENCE [LARGE SCALE GENOMIC DNA]</scope>
    <source>
        <strain evidence="1">SpSt-500</strain>
    </source>
</reference>
<evidence type="ECO:0000313" key="1">
    <source>
        <dbReference type="EMBL" id="HGT48040.1"/>
    </source>
</evidence>
<organism evidence="1">
    <name type="scientific">Ignavibacterium album</name>
    <dbReference type="NCBI Taxonomy" id="591197"/>
    <lineage>
        <taxon>Bacteria</taxon>
        <taxon>Pseudomonadati</taxon>
        <taxon>Ignavibacteriota</taxon>
        <taxon>Ignavibacteria</taxon>
        <taxon>Ignavibacteriales</taxon>
        <taxon>Ignavibacteriaceae</taxon>
        <taxon>Ignavibacterium</taxon>
    </lineage>
</organism>
<dbReference type="EMBL" id="DSVI01000010">
    <property type="protein sequence ID" value="HGT48040.1"/>
    <property type="molecule type" value="Genomic_DNA"/>
</dbReference>
<name>A0A832G6Z5_9BACT</name>
<dbReference type="AlphaFoldDB" id="A0A832G6Z5"/>